<dbReference type="EMBL" id="SOHN01000016">
    <property type="protein sequence ID" value="TFD86065.1"/>
    <property type="molecule type" value="Genomic_DNA"/>
</dbReference>
<name>A0A4R9BJW0_9MICO</name>
<organism evidence="1 2">
    <name type="scientific">Cryobacterium serini</name>
    <dbReference type="NCBI Taxonomy" id="1259201"/>
    <lineage>
        <taxon>Bacteria</taxon>
        <taxon>Bacillati</taxon>
        <taxon>Actinomycetota</taxon>
        <taxon>Actinomycetes</taxon>
        <taxon>Micrococcales</taxon>
        <taxon>Microbacteriaceae</taxon>
        <taxon>Cryobacterium</taxon>
    </lineage>
</organism>
<dbReference type="InterPro" id="IPR036390">
    <property type="entry name" value="WH_DNA-bd_sf"/>
</dbReference>
<accession>A0A4R9BJW0</accession>
<proteinExistence type="predicted"/>
<evidence type="ECO:0000313" key="2">
    <source>
        <dbReference type="Proteomes" id="UP000297626"/>
    </source>
</evidence>
<reference evidence="1 2" key="1">
    <citation type="submission" date="2019-03" db="EMBL/GenBank/DDBJ databases">
        <title>Genomics of glacier-inhabiting Cryobacterium strains.</title>
        <authorList>
            <person name="Liu Q."/>
            <person name="Xin Y.-H."/>
        </authorList>
    </citation>
    <scope>NUCLEOTIDE SEQUENCE [LARGE SCALE GENOMIC DNA]</scope>
    <source>
        <strain evidence="1 2">Sr54</strain>
    </source>
</reference>
<dbReference type="Pfam" id="PF12840">
    <property type="entry name" value="HTH_20"/>
    <property type="match status" value="1"/>
</dbReference>
<dbReference type="Proteomes" id="UP000297626">
    <property type="component" value="Unassembled WGS sequence"/>
</dbReference>
<evidence type="ECO:0000313" key="1">
    <source>
        <dbReference type="EMBL" id="TFD86065.1"/>
    </source>
</evidence>
<sequence length="248" mass="26714">MRAHNGVMAAQPPSYKTLASLSRMNLLYQLQSRGTMTVNDLAEAAGLHHNTAREHLDRLINEGFVTCAPETRDSKGRPKMLYSAADGASTELGSIRSRKIEAAQERADQLRRMLPLLPAGQRLAGCSGPAAQRQLDALDDHLDQAGFDASIAANREQLNLHDCPYSEMVKEHPEVCGVHYRLIQGVLEQADGPLRAVGLNLIDAPHLCVIDVVAMSAPADDVPAGRAQGITPAISAASRAQPRNHATH</sequence>
<dbReference type="InterPro" id="IPR036388">
    <property type="entry name" value="WH-like_DNA-bd_sf"/>
</dbReference>
<gene>
    <name evidence="1" type="ORF">E3T51_13040</name>
</gene>
<keyword evidence="2" id="KW-1185">Reference proteome</keyword>
<protein>
    <submittedName>
        <fullName evidence="1">ArsR family transcriptional regulator</fullName>
    </submittedName>
</protein>
<dbReference type="SUPFAM" id="SSF46785">
    <property type="entry name" value="Winged helix' DNA-binding domain"/>
    <property type="match status" value="1"/>
</dbReference>
<dbReference type="CDD" id="cd00090">
    <property type="entry name" value="HTH_ARSR"/>
    <property type="match status" value="1"/>
</dbReference>
<dbReference type="InterPro" id="IPR011991">
    <property type="entry name" value="ArsR-like_HTH"/>
</dbReference>
<dbReference type="Gene3D" id="1.10.10.10">
    <property type="entry name" value="Winged helix-like DNA-binding domain superfamily/Winged helix DNA-binding domain"/>
    <property type="match status" value="1"/>
</dbReference>
<dbReference type="AlphaFoldDB" id="A0A4R9BJW0"/>
<comment type="caution">
    <text evidence="1">The sequence shown here is derived from an EMBL/GenBank/DDBJ whole genome shotgun (WGS) entry which is preliminary data.</text>
</comment>